<organism evidence="1 2">
    <name type="scientific">Salipiger pallidus</name>
    <dbReference type="NCBI Taxonomy" id="1775170"/>
    <lineage>
        <taxon>Bacteria</taxon>
        <taxon>Pseudomonadati</taxon>
        <taxon>Pseudomonadota</taxon>
        <taxon>Alphaproteobacteria</taxon>
        <taxon>Rhodobacterales</taxon>
        <taxon>Roseobacteraceae</taxon>
        <taxon>Salipiger</taxon>
    </lineage>
</organism>
<dbReference type="EMBL" id="BMJV01000010">
    <property type="protein sequence ID" value="GGG84164.1"/>
    <property type="molecule type" value="Genomic_DNA"/>
</dbReference>
<reference evidence="1" key="1">
    <citation type="journal article" date="2014" name="Int. J. Syst. Evol. Microbiol.">
        <title>Complete genome sequence of Corynebacterium casei LMG S-19264T (=DSM 44701T), isolated from a smear-ripened cheese.</title>
        <authorList>
            <consortium name="US DOE Joint Genome Institute (JGI-PGF)"/>
            <person name="Walter F."/>
            <person name="Albersmeier A."/>
            <person name="Kalinowski J."/>
            <person name="Ruckert C."/>
        </authorList>
    </citation>
    <scope>NUCLEOTIDE SEQUENCE</scope>
    <source>
        <strain evidence="1">CGMCC 1.15762</strain>
    </source>
</reference>
<proteinExistence type="predicted"/>
<name>A0A8J2ZNK7_9RHOB</name>
<dbReference type="RefSeq" id="WP_188791851.1">
    <property type="nucleotide sequence ID" value="NZ_BMJV01000010.1"/>
</dbReference>
<comment type="caution">
    <text evidence="1">The sequence shown here is derived from an EMBL/GenBank/DDBJ whole genome shotgun (WGS) entry which is preliminary data.</text>
</comment>
<evidence type="ECO:0000313" key="2">
    <source>
        <dbReference type="Proteomes" id="UP000617145"/>
    </source>
</evidence>
<accession>A0A8J2ZNK7</accession>
<keyword evidence="2" id="KW-1185">Reference proteome</keyword>
<dbReference type="AlphaFoldDB" id="A0A8J2ZNK7"/>
<reference evidence="1" key="2">
    <citation type="submission" date="2020-09" db="EMBL/GenBank/DDBJ databases">
        <authorList>
            <person name="Sun Q."/>
            <person name="Zhou Y."/>
        </authorList>
    </citation>
    <scope>NUCLEOTIDE SEQUENCE</scope>
    <source>
        <strain evidence="1">CGMCC 1.15762</strain>
    </source>
</reference>
<sequence>MRPAPFFPDPKIPLRDALRGAASIADGTHHALGPAAKMLPEPLRAGLSAAFRSIRSTGKRLVSAPLSPEQIALAARLVQGGTDERAAAETTAVVIGHAWNHLDHARGPDTYHPLLSETLLASELARLPQGAGTPGENAARLVQAVLGAGVIGTAPGLYTHLDAGEKADITLSLLAIAVWLLSDRCTSLAEEDKLVDLALALVLATKGDALAAMQDEAQLAAFLTRASDHL</sequence>
<evidence type="ECO:0000313" key="1">
    <source>
        <dbReference type="EMBL" id="GGG84164.1"/>
    </source>
</evidence>
<protein>
    <submittedName>
        <fullName evidence="1">Uncharacterized protein</fullName>
    </submittedName>
</protein>
<gene>
    <name evidence="1" type="ORF">GCM10011415_37800</name>
</gene>
<dbReference type="Proteomes" id="UP000617145">
    <property type="component" value="Unassembled WGS sequence"/>
</dbReference>